<accession>A0ABX1J5X5</accession>
<evidence type="ECO:0000256" key="2">
    <source>
        <dbReference type="ARBA" id="ARBA00022801"/>
    </source>
</evidence>
<evidence type="ECO:0000256" key="3">
    <source>
        <dbReference type="ARBA" id="ARBA00023211"/>
    </source>
</evidence>
<evidence type="ECO:0000256" key="1">
    <source>
        <dbReference type="ARBA" id="ARBA00022723"/>
    </source>
</evidence>
<keyword evidence="1" id="KW-0479">Metal-binding</keyword>
<dbReference type="EMBL" id="JAAXLS010000013">
    <property type="protein sequence ID" value="NKQ55153.1"/>
    <property type="molecule type" value="Genomic_DNA"/>
</dbReference>
<dbReference type="InterPro" id="IPR023696">
    <property type="entry name" value="Ureohydrolase_dom_sf"/>
</dbReference>
<dbReference type="PROSITE" id="PS51409">
    <property type="entry name" value="ARGINASE_2"/>
    <property type="match status" value="1"/>
</dbReference>
<evidence type="ECO:0000313" key="6">
    <source>
        <dbReference type="Proteomes" id="UP000715441"/>
    </source>
</evidence>
<reference evidence="5 6" key="1">
    <citation type="submission" date="2020-04" db="EMBL/GenBank/DDBJ databases">
        <title>Novel species.</title>
        <authorList>
            <person name="Teo W.F.A."/>
            <person name="Lipun K."/>
            <person name="Srisuk N."/>
            <person name="Duangmal K."/>
        </authorList>
    </citation>
    <scope>NUCLEOTIDE SEQUENCE [LARGE SCALE GENOMIC DNA]</scope>
    <source>
        <strain evidence="5 6">K13G38</strain>
    </source>
</reference>
<dbReference type="PRINTS" id="PR00116">
    <property type="entry name" value="ARGINASE"/>
</dbReference>
<evidence type="ECO:0000313" key="5">
    <source>
        <dbReference type="EMBL" id="NKQ55153.1"/>
    </source>
</evidence>
<keyword evidence="6" id="KW-1185">Reference proteome</keyword>
<name>A0ABX1J5X5_9PSEU</name>
<sequence length="236" mass="24979">MATILVPYHQDEQLPESSFPLPHDRKLTPGLEGDDRFARLRSLYRAVADEIAGQVRAGETPTIVSGDCLIASGVVAGVQRAGIDPVVIWLDAHGDVHTPETSTSGYLGGMALRFLLDGELGTNPMPQRDATLVDARDLDPAEEDFLATAEIRRGTVTGVPLPEGPVVLHVDVDVIDPSEVPGLLFPAPGGPSTSTVADAVRRVRSTGHVVALHIACPWEPGVGNEIRARLLAEIAG</sequence>
<proteinExistence type="inferred from homology"/>
<dbReference type="Pfam" id="PF00491">
    <property type="entry name" value="Arginase"/>
    <property type="match status" value="1"/>
</dbReference>
<dbReference type="SUPFAM" id="SSF52768">
    <property type="entry name" value="Arginase/deacetylase"/>
    <property type="match status" value="1"/>
</dbReference>
<dbReference type="RefSeq" id="WP_168517807.1">
    <property type="nucleotide sequence ID" value="NZ_JAAXLS010000013.1"/>
</dbReference>
<keyword evidence="2" id="KW-0378">Hydrolase</keyword>
<comment type="caution">
    <text evidence="5">The sequence shown here is derived from an EMBL/GenBank/DDBJ whole genome shotgun (WGS) entry which is preliminary data.</text>
</comment>
<dbReference type="PANTHER" id="PTHR43782">
    <property type="entry name" value="ARGINASE"/>
    <property type="match status" value="1"/>
</dbReference>
<organism evidence="5 6">
    <name type="scientific">Amycolatopsis acididurans</name>
    <dbReference type="NCBI Taxonomy" id="2724524"/>
    <lineage>
        <taxon>Bacteria</taxon>
        <taxon>Bacillati</taxon>
        <taxon>Actinomycetota</taxon>
        <taxon>Actinomycetes</taxon>
        <taxon>Pseudonocardiales</taxon>
        <taxon>Pseudonocardiaceae</taxon>
        <taxon>Amycolatopsis</taxon>
    </lineage>
</organism>
<protein>
    <submittedName>
        <fullName evidence="5">Arginase family protein</fullName>
    </submittedName>
</protein>
<dbReference type="CDD" id="cd09999">
    <property type="entry name" value="Arginase-like_1"/>
    <property type="match status" value="1"/>
</dbReference>
<keyword evidence="3" id="KW-0464">Manganese</keyword>
<dbReference type="PANTHER" id="PTHR43782:SF3">
    <property type="entry name" value="ARGINASE"/>
    <property type="match status" value="1"/>
</dbReference>
<comment type="similarity">
    <text evidence="4">Belongs to the arginase family.</text>
</comment>
<dbReference type="Gene3D" id="3.40.800.10">
    <property type="entry name" value="Ureohydrolase domain"/>
    <property type="match status" value="1"/>
</dbReference>
<gene>
    <name evidence="5" type="ORF">HFP15_19915</name>
</gene>
<dbReference type="Proteomes" id="UP000715441">
    <property type="component" value="Unassembled WGS sequence"/>
</dbReference>
<dbReference type="InterPro" id="IPR006035">
    <property type="entry name" value="Ureohydrolase"/>
</dbReference>
<evidence type="ECO:0000256" key="4">
    <source>
        <dbReference type="PROSITE-ProRule" id="PRU00742"/>
    </source>
</evidence>